<proteinExistence type="inferred from homology"/>
<keyword evidence="5" id="KW-0597">Phosphoprotein</keyword>
<evidence type="ECO:0000256" key="2">
    <source>
        <dbReference type="ARBA" id="ARBA00010930"/>
    </source>
</evidence>
<dbReference type="Pfam" id="PF00550">
    <property type="entry name" value="PP-binding"/>
    <property type="match status" value="1"/>
</dbReference>
<dbReference type="GO" id="GO:0005739">
    <property type="term" value="C:mitochondrion"/>
    <property type="evidence" value="ECO:0007669"/>
    <property type="project" value="UniProtKB-ARBA"/>
</dbReference>
<name>A0A1D1ZKL0_9ARAE</name>
<evidence type="ECO:0000256" key="9">
    <source>
        <dbReference type="ARBA" id="ARBA00057783"/>
    </source>
</evidence>
<evidence type="ECO:0000256" key="11">
    <source>
        <dbReference type="RuleBase" id="RU000722"/>
    </source>
</evidence>
<dbReference type="SUPFAM" id="SSF47336">
    <property type="entry name" value="ACP-like"/>
    <property type="match status" value="1"/>
</dbReference>
<keyword evidence="3 11" id="KW-0596">Phosphopantetheine</keyword>
<dbReference type="EMBL" id="GDJX01000430">
    <property type="protein sequence ID" value="JAT67506.1"/>
    <property type="molecule type" value="Transcribed_RNA"/>
</dbReference>
<evidence type="ECO:0000256" key="3">
    <source>
        <dbReference type="ARBA" id="ARBA00022450"/>
    </source>
</evidence>
<comment type="similarity">
    <text evidence="2">Belongs to the acyl carrier protein (ACP) family.</text>
</comment>
<comment type="function">
    <text evidence="9">Carrier of the growing fatty acid chain in fatty acid biosynthesis. May be involved in the synthesis of short and medium chain fatty acids. Accessory and non-catalytic subunit of the mitochondrial membrane respiratory chain NADH dehydrogenase (Complex I), which functions in the transfer of electrons from NADH to the respiratory chain.</text>
</comment>
<evidence type="ECO:0000313" key="13">
    <source>
        <dbReference type="EMBL" id="JAT67506.1"/>
    </source>
</evidence>
<dbReference type="PANTHER" id="PTHR20863:SF60">
    <property type="entry name" value="ACYL CARRIER PROTEIN 3, MITOCHONDRIAL"/>
    <property type="match status" value="1"/>
</dbReference>
<evidence type="ECO:0000259" key="12">
    <source>
        <dbReference type="PROSITE" id="PS50075"/>
    </source>
</evidence>
<dbReference type="NCBIfam" id="TIGR00517">
    <property type="entry name" value="acyl_carrier"/>
    <property type="match status" value="1"/>
</dbReference>
<comment type="subunit">
    <text evidence="10">Complex I is composed of at least 49 different subunits.</text>
</comment>
<dbReference type="PANTHER" id="PTHR20863">
    <property type="entry name" value="ACYL CARRIER PROTEIN"/>
    <property type="match status" value="1"/>
</dbReference>
<dbReference type="NCBIfam" id="NF002148">
    <property type="entry name" value="PRK00982.1-2"/>
    <property type="match status" value="1"/>
</dbReference>
<evidence type="ECO:0000256" key="4">
    <source>
        <dbReference type="ARBA" id="ARBA00022516"/>
    </source>
</evidence>
<dbReference type="FunFam" id="1.10.1200.10:FF:000003">
    <property type="entry name" value="Acyl carrier protein"/>
    <property type="match status" value="1"/>
</dbReference>
<dbReference type="InterPro" id="IPR036736">
    <property type="entry name" value="ACP-like_sf"/>
</dbReference>
<keyword evidence="6" id="KW-0276">Fatty acid metabolism</keyword>
<dbReference type="Gene3D" id="1.10.1200.10">
    <property type="entry name" value="ACP-like"/>
    <property type="match status" value="1"/>
</dbReference>
<organism evidence="13">
    <name type="scientific">Anthurium amnicola</name>
    <dbReference type="NCBI Taxonomy" id="1678845"/>
    <lineage>
        <taxon>Eukaryota</taxon>
        <taxon>Viridiplantae</taxon>
        <taxon>Streptophyta</taxon>
        <taxon>Embryophyta</taxon>
        <taxon>Tracheophyta</taxon>
        <taxon>Spermatophyta</taxon>
        <taxon>Magnoliopsida</taxon>
        <taxon>Liliopsida</taxon>
        <taxon>Araceae</taxon>
        <taxon>Pothoideae</taxon>
        <taxon>Potheae</taxon>
        <taxon>Anthurium</taxon>
    </lineage>
</organism>
<accession>A0A1D1ZKL0</accession>
<keyword evidence="8 11" id="KW-0275">Fatty acid biosynthesis</keyword>
<protein>
    <recommendedName>
        <fullName evidence="11">Acyl carrier protein</fullName>
    </recommendedName>
</protein>
<keyword evidence="7" id="KW-0443">Lipid metabolism</keyword>
<dbReference type="HAMAP" id="MF_01217">
    <property type="entry name" value="Acyl_carrier"/>
    <property type="match status" value="1"/>
</dbReference>
<dbReference type="InterPro" id="IPR003231">
    <property type="entry name" value="ACP"/>
</dbReference>
<evidence type="ECO:0000256" key="8">
    <source>
        <dbReference type="ARBA" id="ARBA00023160"/>
    </source>
</evidence>
<evidence type="ECO:0000256" key="10">
    <source>
        <dbReference type="ARBA" id="ARBA00063067"/>
    </source>
</evidence>
<dbReference type="GO" id="GO:0000035">
    <property type="term" value="F:acyl binding"/>
    <property type="evidence" value="ECO:0007669"/>
    <property type="project" value="TreeGrafter"/>
</dbReference>
<feature type="non-terminal residue" evidence="13">
    <location>
        <position position="1"/>
    </location>
</feature>
<sequence length="179" mass="20067">AAQPAPPSERHVCSLVLFRTRIASRPSPKPIALTGGKRRPVESPPCHKMQNLRSFLLKKVQINMRAPEHLLKRDGWLLKAAARHMSESNNANHDLVMARVLGLVKKYDNINVTKVTETADFRKDLGLDSLDRVEIVMAFEQEFSVEIPDEKADKLACCADVVNYIVSEAKKDSGRKLDP</sequence>
<dbReference type="AlphaFoldDB" id="A0A1D1ZKL0"/>
<keyword evidence="4 11" id="KW-0444">Lipid biosynthesis</keyword>
<gene>
    <name evidence="13" type="primary">MTACP2_5</name>
    <name evidence="13" type="ORF">g.62409</name>
</gene>
<dbReference type="InterPro" id="IPR009081">
    <property type="entry name" value="PP-bd_ACP"/>
</dbReference>
<evidence type="ECO:0000256" key="1">
    <source>
        <dbReference type="ARBA" id="ARBA00005194"/>
    </source>
</evidence>
<evidence type="ECO:0000256" key="6">
    <source>
        <dbReference type="ARBA" id="ARBA00022832"/>
    </source>
</evidence>
<evidence type="ECO:0000256" key="5">
    <source>
        <dbReference type="ARBA" id="ARBA00022553"/>
    </source>
</evidence>
<comment type="pathway">
    <text evidence="1">Lipid metabolism; fatty acid biosynthesis.</text>
</comment>
<reference evidence="13" key="1">
    <citation type="submission" date="2015-07" db="EMBL/GenBank/DDBJ databases">
        <title>Transcriptome Assembly of Anthurium amnicola.</title>
        <authorList>
            <person name="Suzuki J."/>
        </authorList>
    </citation>
    <scope>NUCLEOTIDE SEQUENCE</scope>
</reference>
<dbReference type="GO" id="GO:0000036">
    <property type="term" value="F:acyl carrier activity"/>
    <property type="evidence" value="ECO:0007669"/>
    <property type="project" value="TreeGrafter"/>
</dbReference>
<evidence type="ECO:0000256" key="7">
    <source>
        <dbReference type="ARBA" id="ARBA00023098"/>
    </source>
</evidence>
<dbReference type="PROSITE" id="PS50075">
    <property type="entry name" value="CARRIER"/>
    <property type="match status" value="1"/>
</dbReference>
<feature type="domain" description="Carrier" evidence="12">
    <location>
        <begin position="94"/>
        <end position="169"/>
    </location>
</feature>